<feature type="transmembrane region" description="Helical" evidence="1">
    <location>
        <begin position="108"/>
        <end position="127"/>
    </location>
</feature>
<feature type="transmembrane region" description="Helical" evidence="1">
    <location>
        <begin position="14"/>
        <end position="34"/>
    </location>
</feature>
<protein>
    <submittedName>
        <fullName evidence="3">VanZ family protein</fullName>
    </submittedName>
</protein>
<accession>A0ABS9IYH4</accession>
<evidence type="ECO:0000313" key="4">
    <source>
        <dbReference type="Proteomes" id="UP000829517"/>
    </source>
</evidence>
<dbReference type="Pfam" id="PF04892">
    <property type="entry name" value="VanZ"/>
    <property type="match status" value="1"/>
</dbReference>
<dbReference type="Proteomes" id="UP000829517">
    <property type="component" value="Unassembled WGS sequence"/>
</dbReference>
<comment type="caution">
    <text evidence="3">The sequence shown here is derived from an EMBL/GenBank/DDBJ whole genome shotgun (WGS) entry which is preliminary data.</text>
</comment>
<feature type="transmembrane region" description="Helical" evidence="1">
    <location>
        <begin position="79"/>
        <end position="96"/>
    </location>
</feature>
<keyword evidence="1" id="KW-0812">Transmembrane</keyword>
<dbReference type="EMBL" id="JAETXX010000001">
    <property type="protein sequence ID" value="MCF8713227.1"/>
    <property type="molecule type" value="Genomic_DNA"/>
</dbReference>
<proteinExistence type="predicted"/>
<name>A0ABS9IYH4_9FLAO</name>
<keyword evidence="4" id="KW-1185">Reference proteome</keyword>
<sequence length="131" mass="15160">MLIIKNLLELKKEYYLFFAISWLILITIASLISVDLVKEVESGIEVSDKLVHGIFYFINTILFYCYFKKAGLRNTVIKISLFSFIYGILIEVLQYVLPYERSFDLKDILANSIGILTAIFLISFCLASRLR</sequence>
<feature type="domain" description="VanZ-like" evidence="2">
    <location>
        <begin position="46"/>
        <end position="124"/>
    </location>
</feature>
<organism evidence="3 4">
    <name type="scientific">Joostella atrarenae</name>
    <dbReference type="NCBI Taxonomy" id="679257"/>
    <lineage>
        <taxon>Bacteria</taxon>
        <taxon>Pseudomonadati</taxon>
        <taxon>Bacteroidota</taxon>
        <taxon>Flavobacteriia</taxon>
        <taxon>Flavobacteriales</taxon>
        <taxon>Flavobacteriaceae</taxon>
        <taxon>Joostella</taxon>
    </lineage>
</organism>
<gene>
    <name evidence="3" type="ORF">JM658_00155</name>
</gene>
<evidence type="ECO:0000313" key="3">
    <source>
        <dbReference type="EMBL" id="MCF8713227.1"/>
    </source>
</evidence>
<dbReference type="PANTHER" id="PTHR28008:SF1">
    <property type="entry name" value="DOMAIN PROTEIN, PUTATIVE (AFU_ORTHOLOGUE AFUA_3G10980)-RELATED"/>
    <property type="match status" value="1"/>
</dbReference>
<keyword evidence="1" id="KW-1133">Transmembrane helix</keyword>
<feature type="transmembrane region" description="Helical" evidence="1">
    <location>
        <begin position="50"/>
        <end position="67"/>
    </location>
</feature>
<dbReference type="NCBIfam" id="NF037970">
    <property type="entry name" value="vanZ_1"/>
    <property type="match status" value="1"/>
</dbReference>
<reference evidence="3 4" key="1">
    <citation type="submission" date="2021-01" db="EMBL/GenBank/DDBJ databases">
        <title>Genome sequencing of Joostella atrarenae M1-2 (= KCTC 23194).</title>
        <authorList>
            <person name="Zakaria M.R."/>
            <person name="Lam M.Q."/>
            <person name="Chong C.S."/>
        </authorList>
    </citation>
    <scope>NUCLEOTIDE SEQUENCE [LARGE SCALE GENOMIC DNA]</scope>
    <source>
        <strain evidence="3 4">M1-2</strain>
    </source>
</reference>
<keyword evidence="1" id="KW-0472">Membrane</keyword>
<evidence type="ECO:0000256" key="1">
    <source>
        <dbReference type="SAM" id="Phobius"/>
    </source>
</evidence>
<dbReference type="PANTHER" id="PTHR28008">
    <property type="entry name" value="DOMAIN PROTEIN, PUTATIVE (AFU_ORTHOLOGUE AFUA_3G10980)-RELATED"/>
    <property type="match status" value="1"/>
</dbReference>
<dbReference type="InterPro" id="IPR006976">
    <property type="entry name" value="VanZ-like"/>
</dbReference>
<evidence type="ECO:0000259" key="2">
    <source>
        <dbReference type="Pfam" id="PF04892"/>
    </source>
</evidence>